<proteinExistence type="predicted"/>
<dbReference type="AlphaFoldDB" id="A0A4S2MQD4"/>
<gene>
    <name evidence="2" type="ORF">EX30DRAFT_397033</name>
</gene>
<feature type="transmembrane region" description="Helical" evidence="1">
    <location>
        <begin position="34"/>
        <end position="61"/>
    </location>
</feature>
<organism evidence="2 3">
    <name type="scientific">Ascodesmis nigricans</name>
    <dbReference type="NCBI Taxonomy" id="341454"/>
    <lineage>
        <taxon>Eukaryota</taxon>
        <taxon>Fungi</taxon>
        <taxon>Dikarya</taxon>
        <taxon>Ascomycota</taxon>
        <taxon>Pezizomycotina</taxon>
        <taxon>Pezizomycetes</taxon>
        <taxon>Pezizales</taxon>
        <taxon>Ascodesmidaceae</taxon>
        <taxon>Ascodesmis</taxon>
    </lineage>
</organism>
<evidence type="ECO:0000313" key="3">
    <source>
        <dbReference type="Proteomes" id="UP000298138"/>
    </source>
</evidence>
<feature type="transmembrane region" description="Helical" evidence="1">
    <location>
        <begin position="504"/>
        <end position="526"/>
    </location>
</feature>
<evidence type="ECO:0000313" key="2">
    <source>
        <dbReference type="EMBL" id="TGZ79442.1"/>
    </source>
</evidence>
<dbReference type="OrthoDB" id="3540210at2759"/>
<keyword evidence="1" id="KW-0472">Membrane</keyword>
<dbReference type="InParanoid" id="A0A4S2MQD4"/>
<dbReference type="EMBL" id="ML220131">
    <property type="protein sequence ID" value="TGZ79442.1"/>
    <property type="molecule type" value="Genomic_DNA"/>
</dbReference>
<feature type="transmembrane region" description="Helical" evidence="1">
    <location>
        <begin position="122"/>
        <end position="148"/>
    </location>
</feature>
<feature type="transmembrane region" description="Helical" evidence="1">
    <location>
        <begin position="615"/>
        <end position="641"/>
    </location>
</feature>
<keyword evidence="3" id="KW-1185">Reference proteome</keyword>
<feature type="transmembrane region" description="Helical" evidence="1">
    <location>
        <begin position="81"/>
        <end position="102"/>
    </location>
</feature>
<evidence type="ECO:0000256" key="1">
    <source>
        <dbReference type="SAM" id="Phobius"/>
    </source>
</evidence>
<keyword evidence="1" id="KW-0812">Transmembrane</keyword>
<sequence length="693" mass="76530">MNDESIFHVGIWRDHSLGRVQGQRFTLTKDHGRILQAFLVLLVAFAGNRCWRLVSFILHLFSSRQYGRNLTPRHVREQQVVLNNSETAGGAFFSLLTLSIPFPTRKRKERRVYTADGDGKGWLRILLIMTALGHYLLFIALGLLTTFVDVGSTVRSSYTPSCGIWYPLGSLANRAAGSPDKLTMENFNTADIVEELRLNATRDAESYIQNCLNGVSAGAENSNTVLEGCGGLHVSALPYKVSNTSCQFPDHLCGLRDITSSIELETRNISFSALGFNSPYSKHLHFSRKTVCSPLTWGPFLYDAATLASDPLTSKMLEPSANTFQNYTSAVRGFSHSRVFAYRNTTLAYYDFGTSQTYDLYTELVQSGKEGQYCIPPLCPSPPASHLTIFTLVPNAVLFSRHLNDAFFVTDDNPVTTYLTNSSFSYSNTPLQNYYRVFRPLNSVACTELVNYCSTITNVCTGLTGSSGGPPTLPDNPITGIPYAVTTLLGPDSDIEKMVKKDPALIGMLTAVFSAIQSSSLFHVVANRGADAMLARRYLLNGIQRRIRDDAWKAEVEAWFRTAVEALHRAPVRIVRTRELARERVERVKGLEEVQWRALCRSVVMRDAGYTTFSLVGVLVVVVGAVVMVVLGAMGAGLGVCGVGGEAVRRWEGDAVGEVWWEREMLLQVVGEREAEAEAVFTPIEVRGNPGEK</sequence>
<keyword evidence="1" id="KW-1133">Transmembrane helix</keyword>
<reference evidence="2 3" key="1">
    <citation type="submission" date="2019-04" db="EMBL/GenBank/DDBJ databases">
        <title>Comparative genomics and transcriptomics to analyze fruiting body development in filamentous ascomycetes.</title>
        <authorList>
            <consortium name="DOE Joint Genome Institute"/>
            <person name="Lutkenhaus R."/>
            <person name="Traeger S."/>
            <person name="Breuer J."/>
            <person name="Kuo A."/>
            <person name="Lipzen A."/>
            <person name="Pangilinan J."/>
            <person name="Dilworth D."/>
            <person name="Sandor L."/>
            <person name="Poggeler S."/>
            <person name="Barry K."/>
            <person name="Grigoriev I.V."/>
            <person name="Nowrousian M."/>
        </authorList>
    </citation>
    <scope>NUCLEOTIDE SEQUENCE [LARGE SCALE GENOMIC DNA]</scope>
    <source>
        <strain evidence="2 3">CBS 389.68</strain>
    </source>
</reference>
<accession>A0A4S2MQD4</accession>
<dbReference type="Proteomes" id="UP000298138">
    <property type="component" value="Unassembled WGS sequence"/>
</dbReference>
<dbReference type="STRING" id="341454.A0A4S2MQD4"/>
<name>A0A4S2MQD4_9PEZI</name>
<protein>
    <submittedName>
        <fullName evidence="2">Uncharacterized protein</fullName>
    </submittedName>
</protein>